<keyword evidence="2" id="KW-1185">Reference proteome</keyword>
<comment type="caution">
    <text evidence="1">The sequence shown here is derived from an EMBL/GenBank/DDBJ whole genome shotgun (WGS) entry which is preliminary data.</text>
</comment>
<gene>
    <name evidence="1" type="ORF">NIES30_08895</name>
</gene>
<dbReference type="EMBL" id="MRCG01000005">
    <property type="protein sequence ID" value="OKH48656.1"/>
    <property type="molecule type" value="Genomic_DNA"/>
</dbReference>
<evidence type="ECO:0000313" key="1">
    <source>
        <dbReference type="EMBL" id="OKH48656.1"/>
    </source>
</evidence>
<sequence>MDLMGIVNQAIAASDTEANGSLIGSLLGNLNNAPVDNSKIGGIASSLQGVLQDKGRGNPGGLMGTLQTVAATGAVERLLANDQVSAIAQRVGADPAMVRSLTPLIAQFLVKGSNAQGGGLLQKVLSGEVDLGQMAGLIGMANKFL</sequence>
<dbReference type="RefSeq" id="WP_073608067.1">
    <property type="nucleotide sequence ID" value="NZ_MRCG01000005.1"/>
</dbReference>
<protein>
    <submittedName>
        <fullName evidence="1">Uncharacterized protein</fullName>
    </submittedName>
</protein>
<reference evidence="1 2" key="1">
    <citation type="submission" date="2016-11" db="EMBL/GenBank/DDBJ databases">
        <title>Draft Genome Sequences of Nine Cyanobacterial Strains from Diverse Habitats.</title>
        <authorList>
            <person name="Zhu T."/>
            <person name="Hou S."/>
            <person name="Lu X."/>
            <person name="Hess W.R."/>
        </authorList>
    </citation>
    <scope>NUCLEOTIDE SEQUENCE [LARGE SCALE GENOMIC DNA]</scope>
    <source>
        <strain evidence="1 2">NIES-30</strain>
    </source>
</reference>
<proteinExistence type="predicted"/>
<dbReference type="Proteomes" id="UP000185557">
    <property type="component" value="Unassembled WGS sequence"/>
</dbReference>
<accession>A0A1U7J6X2</accession>
<name>A0A1U7J6X2_9CYAN</name>
<evidence type="ECO:0000313" key="2">
    <source>
        <dbReference type="Proteomes" id="UP000185557"/>
    </source>
</evidence>
<organism evidence="1 2">
    <name type="scientific">Phormidium tenue NIES-30</name>
    <dbReference type="NCBI Taxonomy" id="549789"/>
    <lineage>
        <taxon>Bacteria</taxon>
        <taxon>Bacillati</taxon>
        <taxon>Cyanobacteriota</taxon>
        <taxon>Cyanophyceae</taxon>
        <taxon>Oscillatoriophycideae</taxon>
        <taxon>Oscillatoriales</taxon>
        <taxon>Oscillatoriaceae</taxon>
        <taxon>Phormidium</taxon>
    </lineage>
</organism>
<dbReference type="AlphaFoldDB" id="A0A1U7J6X2"/>
<dbReference type="OrthoDB" id="572965at2"/>